<evidence type="ECO:0000256" key="1">
    <source>
        <dbReference type="SAM" id="MobiDB-lite"/>
    </source>
</evidence>
<protein>
    <submittedName>
        <fullName evidence="2">Uncharacterized protein</fullName>
    </submittedName>
</protein>
<reference evidence="2" key="1">
    <citation type="journal article" date="2022" name="bioRxiv">
        <title>Sequencing and chromosome-scale assembly of the giantPleurodeles waltlgenome.</title>
        <authorList>
            <person name="Brown T."/>
            <person name="Elewa A."/>
            <person name="Iarovenko S."/>
            <person name="Subramanian E."/>
            <person name="Araus A.J."/>
            <person name="Petzold A."/>
            <person name="Susuki M."/>
            <person name="Suzuki K.-i.T."/>
            <person name="Hayashi T."/>
            <person name="Toyoda A."/>
            <person name="Oliveira C."/>
            <person name="Osipova E."/>
            <person name="Leigh N.D."/>
            <person name="Simon A."/>
            <person name="Yun M.H."/>
        </authorList>
    </citation>
    <scope>NUCLEOTIDE SEQUENCE</scope>
    <source>
        <strain evidence="2">20211129_DDA</strain>
        <tissue evidence="2">Liver</tissue>
    </source>
</reference>
<accession>A0AAV7P5C3</accession>
<evidence type="ECO:0000313" key="2">
    <source>
        <dbReference type="EMBL" id="KAJ1123361.1"/>
    </source>
</evidence>
<comment type="caution">
    <text evidence="2">The sequence shown here is derived from an EMBL/GenBank/DDBJ whole genome shotgun (WGS) entry which is preliminary data.</text>
</comment>
<gene>
    <name evidence="2" type="ORF">NDU88_001831</name>
</gene>
<name>A0AAV7P5C3_PLEWA</name>
<dbReference type="Proteomes" id="UP001066276">
    <property type="component" value="Chromosome 7"/>
</dbReference>
<keyword evidence="3" id="KW-1185">Reference proteome</keyword>
<evidence type="ECO:0000313" key="3">
    <source>
        <dbReference type="Proteomes" id="UP001066276"/>
    </source>
</evidence>
<sequence length="84" mass="9757">MAQTTGFHCGILHADGEQREAHHQEDVGEEKEDTPNSHDEEMKRPVNDKAMQEATETWFEEWWTPPERTQQPATTQESCGWCDE</sequence>
<feature type="compositionally biased region" description="Basic and acidic residues" evidence="1">
    <location>
        <begin position="14"/>
        <end position="26"/>
    </location>
</feature>
<dbReference type="AlphaFoldDB" id="A0AAV7P5C3"/>
<feature type="compositionally biased region" description="Basic and acidic residues" evidence="1">
    <location>
        <begin position="33"/>
        <end position="51"/>
    </location>
</feature>
<organism evidence="2 3">
    <name type="scientific">Pleurodeles waltl</name>
    <name type="common">Iberian ribbed newt</name>
    <dbReference type="NCBI Taxonomy" id="8319"/>
    <lineage>
        <taxon>Eukaryota</taxon>
        <taxon>Metazoa</taxon>
        <taxon>Chordata</taxon>
        <taxon>Craniata</taxon>
        <taxon>Vertebrata</taxon>
        <taxon>Euteleostomi</taxon>
        <taxon>Amphibia</taxon>
        <taxon>Batrachia</taxon>
        <taxon>Caudata</taxon>
        <taxon>Salamandroidea</taxon>
        <taxon>Salamandridae</taxon>
        <taxon>Pleurodelinae</taxon>
        <taxon>Pleurodeles</taxon>
    </lineage>
</organism>
<feature type="region of interest" description="Disordered" evidence="1">
    <location>
        <begin position="1"/>
        <end position="84"/>
    </location>
</feature>
<dbReference type="EMBL" id="JANPWB010000011">
    <property type="protein sequence ID" value="KAJ1123361.1"/>
    <property type="molecule type" value="Genomic_DNA"/>
</dbReference>
<proteinExistence type="predicted"/>
<feature type="compositionally biased region" description="Low complexity" evidence="1">
    <location>
        <begin position="55"/>
        <end position="64"/>
    </location>
</feature>
<feature type="compositionally biased region" description="Polar residues" evidence="1">
    <location>
        <begin position="67"/>
        <end position="78"/>
    </location>
</feature>